<gene>
    <name evidence="14" type="ORF">IAA98_06675</name>
</gene>
<protein>
    <recommendedName>
        <fullName evidence="10">Protoheme IX farnesyltransferase</fullName>
        <ecNumber evidence="3">2.5.1.141</ecNumber>
    </recommendedName>
    <alternativeName>
        <fullName evidence="11">Heme B farnesyltransferase</fullName>
    </alternativeName>
    <alternativeName>
        <fullName evidence="9">Heme O synthase</fullName>
    </alternativeName>
</protein>
<feature type="transmembrane region" description="Helical" evidence="13">
    <location>
        <begin position="61"/>
        <end position="81"/>
    </location>
</feature>
<feature type="non-terminal residue" evidence="14">
    <location>
        <position position="1"/>
    </location>
</feature>
<reference evidence="14" key="2">
    <citation type="journal article" date="2021" name="PeerJ">
        <title>Extensive microbial diversity within the chicken gut microbiome revealed by metagenomics and culture.</title>
        <authorList>
            <person name="Gilroy R."/>
            <person name="Ravi A."/>
            <person name="Getino M."/>
            <person name="Pursley I."/>
            <person name="Horton D.L."/>
            <person name="Alikhan N.F."/>
            <person name="Baker D."/>
            <person name="Gharbi K."/>
            <person name="Hall N."/>
            <person name="Watson M."/>
            <person name="Adriaenssens E.M."/>
            <person name="Foster-Nyarko E."/>
            <person name="Jarju S."/>
            <person name="Secka A."/>
            <person name="Antonio M."/>
            <person name="Oren A."/>
            <person name="Chaudhuri R.R."/>
            <person name="La Ragione R."/>
            <person name="Hildebrand F."/>
            <person name="Pallen M.J."/>
        </authorList>
    </citation>
    <scope>NUCLEOTIDE SEQUENCE</scope>
    <source>
        <strain evidence="14">ChiGjej1B1-24693</strain>
    </source>
</reference>
<comment type="pathway">
    <text evidence="2">Porphyrin-containing compound metabolism; heme O biosynthesis; heme O from protoheme: step 1/1.</text>
</comment>
<dbReference type="Proteomes" id="UP000886842">
    <property type="component" value="Unassembled WGS sequence"/>
</dbReference>
<evidence type="ECO:0000313" key="14">
    <source>
        <dbReference type="EMBL" id="HIT75250.1"/>
    </source>
</evidence>
<evidence type="ECO:0000256" key="4">
    <source>
        <dbReference type="ARBA" id="ARBA00022475"/>
    </source>
</evidence>
<keyword evidence="6 13" id="KW-0812">Transmembrane</keyword>
<evidence type="ECO:0000256" key="1">
    <source>
        <dbReference type="ARBA" id="ARBA00004651"/>
    </source>
</evidence>
<evidence type="ECO:0000256" key="11">
    <source>
        <dbReference type="ARBA" id="ARBA00042475"/>
    </source>
</evidence>
<sequence length="121" mass="13093">WTPPHTWALGLRYREDYARGGVPMLPVVMEASGVTVRMLVYSVVTVVVSLALWPIAHTGPLYPIVAGVSGAVLLVEAVLLLRRARAGLADAALKPMRLFHWSNSYIALLFAAVAIDPLIFG</sequence>
<dbReference type="EC" id="2.5.1.141" evidence="3"/>
<dbReference type="Pfam" id="PF01040">
    <property type="entry name" value="UbiA"/>
    <property type="match status" value="1"/>
</dbReference>
<evidence type="ECO:0000256" key="9">
    <source>
        <dbReference type="ARBA" id="ARBA00030253"/>
    </source>
</evidence>
<keyword evidence="7 13" id="KW-1133">Transmembrane helix</keyword>
<comment type="caution">
    <text evidence="14">The sequence shown here is derived from an EMBL/GenBank/DDBJ whole genome shotgun (WGS) entry which is preliminary data.</text>
</comment>
<comment type="catalytic activity">
    <reaction evidence="12">
        <text>heme b + (2E,6E)-farnesyl diphosphate + H2O = Fe(II)-heme o + diphosphate</text>
        <dbReference type="Rhea" id="RHEA:28070"/>
        <dbReference type="ChEBI" id="CHEBI:15377"/>
        <dbReference type="ChEBI" id="CHEBI:33019"/>
        <dbReference type="ChEBI" id="CHEBI:60344"/>
        <dbReference type="ChEBI" id="CHEBI:60530"/>
        <dbReference type="ChEBI" id="CHEBI:175763"/>
        <dbReference type="EC" id="2.5.1.141"/>
    </reaction>
</comment>
<organism evidence="14 15">
    <name type="scientific">Candidatus Avipropionibacterium avicola</name>
    <dbReference type="NCBI Taxonomy" id="2840701"/>
    <lineage>
        <taxon>Bacteria</taxon>
        <taxon>Bacillati</taxon>
        <taxon>Actinomycetota</taxon>
        <taxon>Actinomycetes</taxon>
        <taxon>Propionibacteriales</taxon>
        <taxon>Propionibacteriaceae</taxon>
        <taxon>Propionibacteriaceae incertae sedis</taxon>
        <taxon>Candidatus Avipropionibacterium</taxon>
    </lineage>
</organism>
<name>A0A9D1GZA9_9ACTN</name>
<dbReference type="PANTHER" id="PTHR43448:SF7">
    <property type="entry name" value="4-HYDROXYBENZOATE SOLANESYLTRANSFERASE"/>
    <property type="match status" value="1"/>
</dbReference>
<evidence type="ECO:0000256" key="8">
    <source>
        <dbReference type="ARBA" id="ARBA00023136"/>
    </source>
</evidence>
<dbReference type="GO" id="GO:0008495">
    <property type="term" value="F:protoheme IX farnesyltransferase activity"/>
    <property type="evidence" value="ECO:0007669"/>
    <property type="project" value="UniProtKB-EC"/>
</dbReference>
<accession>A0A9D1GZA9</accession>
<dbReference type="GO" id="GO:0006783">
    <property type="term" value="P:heme biosynthetic process"/>
    <property type="evidence" value="ECO:0007669"/>
    <property type="project" value="InterPro"/>
</dbReference>
<evidence type="ECO:0000256" key="5">
    <source>
        <dbReference type="ARBA" id="ARBA00022679"/>
    </source>
</evidence>
<evidence type="ECO:0000256" key="2">
    <source>
        <dbReference type="ARBA" id="ARBA00004919"/>
    </source>
</evidence>
<dbReference type="AlphaFoldDB" id="A0A9D1GZA9"/>
<evidence type="ECO:0000256" key="12">
    <source>
        <dbReference type="ARBA" id="ARBA00047690"/>
    </source>
</evidence>
<evidence type="ECO:0000256" key="6">
    <source>
        <dbReference type="ARBA" id="ARBA00022692"/>
    </source>
</evidence>
<evidence type="ECO:0000256" key="7">
    <source>
        <dbReference type="ARBA" id="ARBA00022989"/>
    </source>
</evidence>
<evidence type="ECO:0000256" key="13">
    <source>
        <dbReference type="SAM" id="Phobius"/>
    </source>
</evidence>
<dbReference type="InterPro" id="IPR006369">
    <property type="entry name" value="Protohaem_IX_farnesylTrfase"/>
</dbReference>
<keyword evidence="4" id="KW-1003">Cell membrane</keyword>
<keyword evidence="8 13" id="KW-0472">Membrane</keyword>
<feature type="transmembrane region" description="Helical" evidence="13">
    <location>
        <begin position="102"/>
        <end position="120"/>
    </location>
</feature>
<comment type="subcellular location">
    <subcellularLocation>
        <location evidence="1">Cell membrane</location>
        <topology evidence="1">Multi-pass membrane protein</topology>
    </subcellularLocation>
</comment>
<evidence type="ECO:0000313" key="15">
    <source>
        <dbReference type="Proteomes" id="UP000886842"/>
    </source>
</evidence>
<keyword evidence="5" id="KW-0808">Transferase</keyword>
<dbReference type="PANTHER" id="PTHR43448">
    <property type="entry name" value="PROTOHEME IX FARNESYLTRANSFERASE, MITOCHONDRIAL"/>
    <property type="match status" value="1"/>
</dbReference>
<reference evidence="14" key="1">
    <citation type="submission" date="2020-10" db="EMBL/GenBank/DDBJ databases">
        <authorList>
            <person name="Gilroy R."/>
        </authorList>
    </citation>
    <scope>NUCLEOTIDE SEQUENCE</scope>
    <source>
        <strain evidence="14">ChiGjej1B1-24693</strain>
    </source>
</reference>
<evidence type="ECO:0000256" key="3">
    <source>
        <dbReference type="ARBA" id="ARBA00012292"/>
    </source>
</evidence>
<dbReference type="EMBL" id="DVLP01000203">
    <property type="protein sequence ID" value="HIT75250.1"/>
    <property type="molecule type" value="Genomic_DNA"/>
</dbReference>
<feature type="transmembrane region" description="Helical" evidence="13">
    <location>
        <begin position="38"/>
        <end position="55"/>
    </location>
</feature>
<evidence type="ECO:0000256" key="10">
    <source>
        <dbReference type="ARBA" id="ARBA00040810"/>
    </source>
</evidence>
<dbReference type="InterPro" id="IPR000537">
    <property type="entry name" value="UbiA_prenyltransferase"/>
</dbReference>
<dbReference type="GO" id="GO:0005886">
    <property type="term" value="C:plasma membrane"/>
    <property type="evidence" value="ECO:0007669"/>
    <property type="project" value="UniProtKB-SubCell"/>
</dbReference>
<proteinExistence type="predicted"/>